<accession>A0A426Y3Z5</accession>
<evidence type="ECO:0000313" key="3">
    <source>
        <dbReference type="Proteomes" id="UP000287651"/>
    </source>
</evidence>
<reference evidence="1 3" key="1">
    <citation type="journal article" date="2014" name="Agronomy (Basel)">
        <title>A Draft Genome Sequence for Ensete ventricosum, the Drought-Tolerant Tree Against Hunger.</title>
        <authorList>
            <person name="Harrison J."/>
            <person name="Moore K.A."/>
            <person name="Paszkiewicz K."/>
            <person name="Jones T."/>
            <person name="Grant M."/>
            <person name="Ambacheew D."/>
            <person name="Muzemil S."/>
            <person name="Studholme D.J."/>
        </authorList>
    </citation>
    <scope>NUCLEOTIDE SEQUENCE [LARGE SCALE GENOMIC DNA]</scope>
</reference>
<protein>
    <submittedName>
        <fullName evidence="1">Uncharacterized protein</fullName>
    </submittedName>
</protein>
<dbReference type="EMBL" id="AMZH03015301">
    <property type="protein sequence ID" value="RRT46261.1"/>
    <property type="molecule type" value="Genomic_DNA"/>
</dbReference>
<name>A0A426Y3Z5_ENSVE</name>
<gene>
    <name evidence="1" type="ORF">B296_00027415</name>
    <name evidence="2" type="ORF">BHM03_00037156</name>
</gene>
<organism evidence="1 3">
    <name type="scientific">Ensete ventricosum</name>
    <name type="common">Abyssinian banana</name>
    <name type="synonym">Musa ensete</name>
    <dbReference type="NCBI Taxonomy" id="4639"/>
    <lineage>
        <taxon>Eukaryota</taxon>
        <taxon>Viridiplantae</taxon>
        <taxon>Streptophyta</taxon>
        <taxon>Embryophyta</taxon>
        <taxon>Tracheophyta</taxon>
        <taxon>Spermatophyta</taxon>
        <taxon>Magnoliopsida</taxon>
        <taxon>Liliopsida</taxon>
        <taxon>Zingiberales</taxon>
        <taxon>Musaceae</taxon>
        <taxon>Ensete</taxon>
    </lineage>
</organism>
<proteinExistence type="predicted"/>
<reference evidence="2" key="2">
    <citation type="journal article" date="2018" name="Data Brief">
        <title>Genome sequence data from 17 accessions of Ensete ventricosum, a staple food crop for millions in Ethiopia.</title>
        <authorList>
            <person name="Yemataw Z."/>
            <person name="Muzemil S."/>
            <person name="Ambachew D."/>
            <person name="Tripathi L."/>
            <person name="Tesfaye K."/>
            <person name="Chala A."/>
            <person name="Farbos A."/>
            <person name="O'Neill P."/>
            <person name="Moore K."/>
            <person name="Grant M."/>
            <person name="Studholme D.J."/>
        </authorList>
    </citation>
    <scope>NUCLEOTIDE SEQUENCE [LARGE SCALE GENOMIC DNA]</scope>
    <source>
        <tissue evidence="2">Leaf</tissue>
    </source>
</reference>
<dbReference type="Proteomes" id="UP000287651">
    <property type="component" value="Unassembled WGS sequence"/>
</dbReference>
<dbReference type="Proteomes" id="UP000290560">
    <property type="component" value="Unassembled WGS sequence"/>
</dbReference>
<dbReference type="AlphaFoldDB" id="A0A426Y3Z5"/>
<dbReference type="EMBL" id="KV876252">
    <property type="protein sequence ID" value="RZR74455.1"/>
    <property type="molecule type" value="Genomic_DNA"/>
</dbReference>
<reference evidence="1" key="3">
    <citation type="submission" date="2018-09" db="EMBL/GenBank/DDBJ databases">
        <authorList>
            <person name="Harrison J."/>
            <person name="Moore K.A."/>
            <person name="Paszkiewicz K."/>
            <person name="Jones T."/>
            <person name="Grant M."/>
            <person name="Ambacheew D."/>
            <person name="Muzemil S."/>
            <person name="Studholme D."/>
        </authorList>
    </citation>
    <scope>NUCLEOTIDE SEQUENCE</scope>
</reference>
<evidence type="ECO:0000313" key="1">
    <source>
        <dbReference type="EMBL" id="RRT46261.1"/>
    </source>
</evidence>
<evidence type="ECO:0000313" key="2">
    <source>
        <dbReference type="EMBL" id="RZR74455.1"/>
    </source>
</evidence>
<sequence>MGDWSHPGSPFCAAQFNCQIAHGSAEVFVNSSPRTNSHSWKGKAVEPFRHYDMEYCHMAYAHELFCENSDCYSKRIPQGAARIGID</sequence>